<protein>
    <submittedName>
        <fullName evidence="1">Uncharacterized protein</fullName>
    </submittedName>
</protein>
<name>A0ACB9DAR5_9ASTR</name>
<gene>
    <name evidence="1" type="ORF">L1987_61270</name>
</gene>
<reference evidence="1 2" key="2">
    <citation type="journal article" date="2022" name="Mol. Ecol. Resour.">
        <title>The genomes of chicory, endive, great burdock and yacon provide insights into Asteraceae paleo-polyploidization history and plant inulin production.</title>
        <authorList>
            <person name="Fan W."/>
            <person name="Wang S."/>
            <person name="Wang H."/>
            <person name="Wang A."/>
            <person name="Jiang F."/>
            <person name="Liu H."/>
            <person name="Zhao H."/>
            <person name="Xu D."/>
            <person name="Zhang Y."/>
        </authorList>
    </citation>
    <scope>NUCLEOTIDE SEQUENCE [LARGE SCALE GENOMIC DNA]</scope>
    <source>
        <strain evidence="2">cv. Yunnan</strain>
        <tissue evidence="1">Leaves</tissue>
    </source>
</reference>
<reference evidence="2" key="1">
    <citation type="journal article" date="2022" name="Mol. Ecol. Resour.">
        <title>The genomes of chicory, endive, great burdock and yacon provide insights into Asteraceae palaeo-polyploidization history and plant inulin production.</title>
        <authorList>
            <person name="Fan W."/>
            <person name="Wang S."/>
            <person name="Wang H."/>
            <person name="Wang A."/>
            <person name="Jiang F."/>
            <person name="Liu H."/>
            <person name="Zhao H."/>
            <person name="Xu D."/>
            <person name="Zhang Y."/>
        </authorList>
    </citation>
    <scope>NUCLEOTIDE SEQUENCE [LARGE SCALE GENOMIC DNA]</scope>
    <source>
        <strain evidence="2">cv. Yunnan</strain>
    </source>
</reference>
<proteinExistence type="predicted"/>
<keyword evidence="2" id="KW-1185">Reference proteome</keyword>
<evidence type="ECO:0000313" key="1">
    <source>
        <dbReference type="EMBL" id="KAI3743560.1"/>
    </source>
</evidence>
<evidence type="ECO:0000313" key="2">
    <source>
        <dbReference type="Proteomes" id="UP001056120"/>
    </source>
</evidence>
<dbReference type="EMBL" id="CM042037">
    <property type="protein sequence ID" value="KAI3743560.1"/>
    <property type="molecule type" value="Genomic_DNA"/>
</dbReference>
<comment type="caution">
    <text evidence="1">The sequence shown here is derived from an EMBL/GenBank/DDBJ whole genome shotgun (WGS) entry which is preliminary data.</text>
</comment>
<dbReference type="Proteomes" id="UP001056120">
    <property type="component" value="Linkage Group LG20"/>
</dbReference>
<sequence>MDAPRIETEQPPSHIYHEVGFLPSRSFTAITGWYMRGPFIRYLPLGFHNILHYGSIVAFQAMTSIAVIGLYIAYALPIFFRRRSGGRLTTSSSALLQPQCTLCGRWRPRCGPQVLGETRGHGHRSNRLLRLPK</sequence>
<accession>A0ACB9DAR5</accession>
<organism evidence="1 2">
    <name type="scientific">Smallanthus sonchifolius</name>
    <dbReference type="NCBI Taxonomy" id="185202"/>
    <lineage>
        <taxon>Eukaryota</taxon>
        <taxon>Viridiplantae</taxon>
        <taxon>Streptophyta</taxon>
        <taxon>Embryophyta</taxon>
        <taxon>Tracheophyta</taxon>
        <taxon>Spermatophyta</taxon>
        <taxon>Magnoliopsida</taxon>
        <taxon>eudicotyledons</taxon>
        <taxon>Gunneridae</taxon>
        <taxon>Pentapetalae</taxon>
        <taxon>asterids</taxon>
        <taxon>campanulids</taxon>
        <taxon>Asterales</taxon>
        <taxon>Asteraceae</taxon>
        <taxon>Asteroideae</taxon>
        <taxon>Heliantheae alliance</taxon>
        <taxon>Millerieae</taxon>
        <taxon>Smallanthus</taxon>
    </lineage>
</organism>